<dbReference type="EMBL" id="CP101914">
    <property type="protein sequence ID" value="UUI03979.1"/>
    <property type="molecule type" value="Genomic_DNA"/>
</dbReference>
<dbReference type="RefSeq" id="WP_256708986.1">
    <property type="nucleotide sequence ID" value="NZ_CP101914.1"/>
</dbReference>
<name>A0ABY5JW30_9BACI</name>
<sequence>MVIINIFVIAGITWFKSKTSGDQLAADYFLLMTNTSLSAIL</sequence>
<gene>
    <name evidence="1" type="ORF">NP439_04605</name>
</gene>
<proteinExistence type="predicted"/>
<organism evidence="1 2">
    <name type="scientific">Oceanobacillus jeddahense</name>
    <dbReference type="NCBI Taxonomy" id="1462527"/>
    <lineage>
        <taxon>Bacteria</taxon>
        <taxon>Bacillati</taxon>
        <taxon>Bacillota</taxon>
        <taxon>Bacilli</taxon>
        <taxon>Bacillales</taxon>
        <taxon>Bacillaceae</taxon>
        <taxon>Oceanobacillus</taxon>
    </lineage>
</organism>
<reference evidence="1" key="1">
    <citation type="submission" date="2022-07" db="EMBL/GenBank/DDBJ databases">
        <title>FELIX.</title>
        <authorList>
            <person name="Wan K.H."/>
            <person name="Park S."/>
            <person name="Lawrence Q."/>
            <person name="Eichenberger J.P."/>
            <person name="Booth B.W."/>
            <person name="Piaggio A.J."/>
            <person name="Chandler J.C."/>
            <person name="Franklin A.B."/>
            <person name="Celniker S.E."/>
        </authorList>
    </citation>
    <scope>NUCLEOTIDE SEQUENCE</scope>
    <source>
        <strain evidence="1">QA-1986 374</strain>
    </source>
</reference>
<evidence type="ECO:0000313" key="1">
    <source>
        <dbReference type="EMBL" id="UUI03979.1"/>
    </source>
</evidence>
<keyword evidence="2" id="KW-1185">Reference proteome</keyword>
<evidence type="ECO:0000313" key="2">
    <source>
        <dbReference type="Proteomes" id="UP001059773"/>
    </source>
</evidence>
<protein>
    <submittedName>
        <fullName evidence="1">Uncharacterized protein</fullName>
    </submittedName>
</protein>
<dbReference type="Proteomes" id="UP001059773">
    <property type="component" value="Chromosome"/>
</dbReference>
<accession>A0ABY5JW30</accession>